<dbReference type="SUPFAM" id="SSF53335">
    <property type="entry name" value="S-adenosyl-L-methionine-dependent methyltransferases"/>
    <property type="match status" value="1"/>
</dbReference>
<evidence type="ECO:0008006" key="3">
    <source>
        <dbReference type="Google" id="ProtNLM"/>
    </source>
</evidence>
<reference evidence="2" key="1">
    <citation type="submission" date="2017-11" db="EMBL/GenBank/DDBJ databases">
        <authorList>
            <person name="Seth-Smith MB H."/>
        </authorList>
    </citation>
    <scope>NUCLEOTIDE SEQUENCE [LARGE SCALE GENOMIC DNA]</scope>
</reference>
<dbReference type="KEGG" id="csee:C10C_0958"/>
<dbReference type="EMBL" id="LT993738">
    <property type="protein sequence ID" value="SPN74092.1"/>
    <property type="molecule type" value="Genomic_DNA"/>
</dbReference>
<keyword evidence="2" id="KW-1185">Reference proteome</keyword>
<dbReference type="PANTHER" id="PTHR35276:SF1">
    <property type="entry name" value="TRNA (MNM(5)S(2)U34)-METHYLTRANSFERASE, CHLOROPLASTIC"/>
    <property type="match status" value="1"/>
</dbReference>
<evidence type="ECO:0000313" key="1">
    <source>
        <dbReference type="EMBL" id="SPN74092.1"/>
    </source>
</evidence>
<dbReference type="InterPro" id="IPR010719">
    <property type="entry name" value="MnmM_MeTrfase"/>
</dbReference>
<sequence>MSTYHMLFTHNIIHIAHEIFKIKVSPGDTVIDATCGNGKDSLILAQLLQGQGKLVVYDIQKEALNSARVLFQQHLSKQEQAVIQMKEESHEYFTEKDVQLIHYNLGYLPRGNRAVTTLETTTKTSLECALKIVSLDGLITIICYPGHPEGEKETFAVEGVAKSLDPKQWLVSSFYIINRCRAPRLFIFQRQGTER</sequence>
<dbReference type="InterPro" id="IPR029063">
    <property type="entry name" value="SAM-dependent_MTases_sf"/>
</dbReference>
<dbReference type="PANTHER" id="PTHR35276">
    <property type="entry name" value="S-ADENOSYL-L-METHIONINE-DEPENDENT METHYLTRANSFERASES SUPERFAMILY PROTEIN"/>
    <property type="match status" value="1"/>
</dbReference>
<proteinExistence type="predicted"/>
<evidence type="ECO:0000313" key="2">
    <source>
        <dbReference type="Proteomes" id="UP000244926"/>
    </source>
</evidence>
<dbReference type="RefSeq" id="WP_108897026.1">
    <property type="nucleotide sequence ID" value="NZ_LT993738.1"/>
</dbReference>
<name>A0A2R8FCM2_9CHLA</name>
<gene>
    <name evidence="1" type="ORF">C10C_0958</name>
</gene>
<dbReference type="AlphaFoldDB" id="A0A2R8FCM2"/>
<protein>
    <recommendedName>
        <fullName evidence="3">SAM-dependent methyltransferase</fullName>
    </recommendedName>
</protein>
<dbReference type="Proteomes" id="UP000244926">
    <property type="component" value="Chromosome I"/>
</dbReference>
<organism evidence="1 2">
    <name type="scientific">Chlamydia serpentis</name>
    <dbReference type="NCBI Taxonomy" id="1967782"/>
    <lineage>
        <taxon>Bacteria</taxon>
        <taxon>Pseudomonadati</taxon>
        <taxon>Chlamydiota</taxon>
        <taxon>Chlamydiia</taxon>
        <taxon>Chlamydiales</taxon>
        <taxon>Chlamydiaceae</taxon>
        <taxon>Chlamydia/Chlamydophila group</taxon>
        <taxon>Chlamydia</taxon>
    </lineage>
</organism>
<accession>A0A2R8FCM2</accession>
<dbReference type="OrthoDB" id="9792989at2"/>
<dbReference type="Gene3D" id="3.40.50.150">
    <property type="entry name" value="Vaccinia Virus protein VP39"/>
    <property type="match status" value="1"/>
</dbReference>
<dbReference type="Pfam" id="PF06962">
    <property type="entry name" value="rRNA_methylase"/>
    <property type="match status" value="1"/>
</dbReference>